<dbReference type="EMBL" id="CM038913">
    <property type="protein sequence ID" value="KAH9557076.1"/>
    <property type="molecule type" value="Genomic_DNA"/>
</dbReference>
<dbReference type="Proteomes" id="UP000828922">
    <property type="component" value="Linkage Group LG07"/>
</dbReference>
<sequence length="393" mass="43462">MTSSMEGSRLKLCFGWRFSGRKQFEQERDDEKDPSLRKGTFNGLTLSSFSELPGIRKFSLKELKLATLNFSFDNKLDYGGPLGVVYKAVLASGESVTVKRATRETQQSNQDFKNGEQILVFEYVANGSLADHICGGTGHALTWRERVHIALGASKGLEHLHDECTPSVVHGDIKPTNILLDHNYHTKITNFGLNGTHASRVLTGTSGYVDPSYFYNVNLGAHYDVYSFGVILLQLVTGKAASDSLREAAAYYITDWVHLKVESRKLEEILDPDLKSRTDNHETLLQVAKIGVHCTDRNIKQRPFISQVSQELELVLHMINELPTNPPSTSCSPRQESSSGGGTGPLSGSDFSLPELGGKDSHIKFDGMAWIDIKALDGGSLQDFCDNNLQDYE</sequence>
<comment type="caution">
    <text evidence="1">The sequence shown here is derived from an EMBL/GenBank/DDBJ whole genome shotgun (WGS) entry which is preliminary data.</text>
</comment>
<organism evidence="1 2">
    <name type="scientific">Sphagnum magellanicum</name>
    <dbReference type="NCBI Taxonomy" id="128215"/>
    <lineage>
        <taxon>Eukaryota</taxon>
        <taxon>Viridiplantae</taxon>
        <taxon>Streptophyta</taxon>
        <taxon>Embryophyta</taxon>
        <taxon>Bryophyta</taxon>
        <taxon>Sphagnophytina</taxon>
        <taxon>Sphagnopsida</taxon>
        <taxon>Sphagnales</taxon>
        <taxon>Sphagnaceae</taxon>
        <taxon>Sphagnum</taxon>
    </lineage>
</organism>
<accession>A0ACB8HLH1</accession>
<gene>
    <name evidence="1" type="ORF">CY35_07G066600</name>
</gene>
<reference evidence="2" key="1">
    <citation type="journal article" date="2022" name="New Phytol.">
        <title>Phylogenomic structure and speciation in an emerging model: the Sphagnum magellanicum complex (Bryophyta).</title>
        <authorList>
            <person name="Shaw A.J."/>
            <person name="Piatkowski B."/>
            <person name="Duffy A.M."/>
            <person name="Aguero B."/>
            <person name="Imwattana K."/>
            <person name="Nieto-Lugilde M."/>
            <person name="Healey A."/>
            <person name="Weston D.J."/>
            <person name="Patel M.N."/>
            <person name="Schmutz J."/>
            <person name="Grimwood J."/>
            <person name="Yavitt J.B."/>
            <person name="Hassel K."/>
            <person name="Stenoien H.K."/>
            <person name="Flatberg K.I."/>
            <person name="Bickford C.P."/>
            <person name="Hicks K.A."/>
        </authorList>
    </citation>
    <scope>NUCLEOTIDE SEQUENCE [LARGE SCALE GENOMIC DNA]</scope>
</reference>
<proteinExistence type="predicted"/>
<name>A0ACB8HLH1_9BRYO</name>
<keyword evidence="2" id="KW-1185">Reference proteome</keyword>
<evidence type="ECO:0000313" key="2">
    <source>
        <dbReference type="Proteomes" id="UP000828922"/>
    </source>
</evidence>
<evidence type="ECO:0000313" key="1">
    <source>
        <dbReference type="EMBL" id="KAH9557076.1"/>
    </source>
</evidence>
<protein>
    <submittedName>
        <fullName evidence="1">Uncharacterized protein</fullName>
    </submittedName>
</protein>